<gene>
    <name evidence="9" type="ORF">FAZ78_04670</name>
</gene>
<feature type="transmembrane region" description="Helical" evidence="7">
    <location>
        <begin position="198"/>
        <end position="217"/>
    </location>
</feature>
<dbReference type="CDD" id="cd06261">
    <property type="entry name" value="TM_PBP2"/>
    <property type="match status" value="1"/>
</dbReference>
<evidence type="ECO:0000256" key="2">
    <source>
        <dbReference type="ARBA" id="ARBA00022448"/>
    </source>
</evidence>
<dbReference type="EMBL" id="SWAU01000026">
    <property type="protein sequence ID" value="TKA97698.1"/>
    <property type="molecule type" value="Genomic_DNA"/>
</dbReference>
<feature type="transmembrane region" description="Helical" evidence="7">
    <location>
        <begin position="139"/>
        <end position="163"/>
    </location>
</feature>
<dbReference type="InterPro" id="IPR025966">
    <property type="entry name" value="OppC_N"/>
</dbReference>
<reference evidence="9 10" key="1">
    <citation type="submission" date="2019-04" db="EMBL/GenBank/DDBJ databases">
        <title>Crypto-aerobic microbial life in anoxic (sulfidic) marine sediments.</title>
        <authorList>
            <person name="Bhattacharya S."/>
            <person name="Roy C."/>
            <person name="Mondal N."/>
            <person name="Sarkar J."/>
            <person name="Mandal S."/>
            <person name="Rameez M.J."/>
            <person name="Ghosh W."/>
        </authorList>
    </citation>
    <scope>NUCLEOTIDE SEQUENCE [LARGE SCALE GENOMIC DNA]</scope>
    <source>
        <strain evidence="9 10">SBBC</strain>
    </source>
</reference>
<comment type="caution">
    <text evidence="9">The sequence shown here is derived from an EMBL/GenBank/DDBJ whole genome shotgun (WGS) entry which is preliminary data.</text>
</comment>
<dbReference type="Pfam" id="PF00528">
    <property type="entry name" value="BPD_transp_1"/>
    <property type="match status" value="1"/>
</dbReference>
<proteinExistence type="inferred from homology"/>
<dbReference type="PANTHER" id="PTHR43386">
    <property type="entry name" value="OLIGOPEPTIDE TRANSPORT SYSTEM PERMEASE PROTEIN APPC"/>
    <property type="match status" value="1"/>
</dbReference>
<dbReference type="InterPro" id="IPR050366">
    <property type="entry name" value="BP-dependent_transpt_permease"/>
</dbReference>
<dbReference type="RefSeq" id="WP_136791522.1">
    <property type="nucleotide sequence ID" value="NZ_SWAU01000026.1"/>
</dbReference>
<protein>
    <submittedName>
        <fullName evidence="9">ABC transporter permease</fullName>
    </submittedName>
</protein>
<feature type="domain" description="ABC transmembrane type-1" evidence="8">
    <location>
        <begin position="90"/>
        <end position="280"/>
    </location>
</feature>
<evidence type="ECO:0000256" key="1">
    <source>
        <dbReference type="ARBA" id="ARBA00004651"/>
    </source>
</evidence>
<dbReference type="InterPro" id="IPR000515">
    <property type="entry name" value="MetI-like"/>
</dbReference>
<evidence type="ECO:0000256" key="3">
    <source>
        <dbReference type="ARBA" id="ARBA00022475"/>
    </source>
</evidence>
<dbReference type="SUPFAM" id="SSF161098">
    <property type="entry name" value="MetI-like"/>
    <property type="match status" value="1"/>
</dbReference>
<feature type="transmembrane region" description="Helical" evidence="7">
    <location>
        <begin position="92"/>
        <end position="118"/>
    </location>
</feature>
<dbReference type="AlphaFoldDB" id="A0A4U0Z0L5"/>
<dbReference type="InterPro" id="IPR035906">
    <property type="entry name" value="MetI-like_sf"/>
</dbReference>
<feature type="transmembrane region" description="Helical" evidence="7">
    <location>
        <begin position="21"/>
        <end position="41"/>
    </location>
</feature>
<evidence type="ECO:0000313" key="10">
    <source>
        <dbReference type="Proteomes" id="UP000306340"/>
    </source>
</evidence>
<keyword evidence="6 7" id="KW-0472">Membrane</keyword>
<keyword evidence="3" id="KW-1003">Cell membrane</keyword>
<dbReference type="GO" id="GO:0055085">
    <property type="term" value="P:transmembrane transport"/>
    <property type="evidence" value="ECO:0007669"/>
    <property type="project" value="InterPro"/>
</dbReference>
<dbReference type="Gene3D" id="1.10.3720.10">
    <property type="entry name" value="MetI-like"/>
    <property type="match status" value="1"/>
</dbReference>
<evidence type="ECO:0000256" key="7">
    <source>
        <dbReference type="RuleBase" id="RU363032"/>
    </source>
</evidence>
<sequence length="294" mass="31718">MKTSLSAFARFMRIYCRSPQAIVGLVCAVLVLLAAIFAPALSPQNPYDLMQLDIMEGRLPPGEPAFAGFTFLLGSDSQGRDMLSAILYGLRISLIVGIGSAALAFVLGTLFGLAAAYIGGRTETVMMRLVDLQMSIPTILSALLILALLGKSIGNVVLAIVIVEWATYARTARGTALSQMRREYVEAAHALRMGHRNIILRQLLPNCISPLIVLLTMQIARAITLEATLSFLGLGVPITEPSLGLLIANGYELMLSGTYWVSLFPGIALLITIFSINLVGDRMRQILDPKAAQR</sequence>
<comment type="subcellular location">
    <subcellularLocation>
        <location evidence="1 7">Cell membrane</location>
        <topology evidence="1 7">Multi-pass membrane protein</topology>
    </subcellularLocation>
</comment>
<keyword evidence="2 7" id="KW-0813">Transport</keyword>
<keyword evidence="5 7" id="KW-1133">Transmembrane helix</keyword>
<feature type="transmembrane region" description="Helical" evidence="7">
    <location>
        <begin position="259"/>
        <end position="280"/>
    </location>
</feature>
<evidence type="ECO:0000313" key="9">
    <source>
        <dbReference type="EMBL" id="TKA97698.1"/>
    </source>
</evidence>
<dbReference type="Proteomes" id="UP000306340">
    <property type="component" value="Unassembled WGS sequence"/>
</dbReference>
<comment type="similarity">
    <text evidence="7">Belongs to the binding-protein-dependent transport system permease family.</text>
</comment>
<evidence type="ECO:0000256" key="4">
    <source>
        <dbReference type="ARBA" id="ARBA00022692"/>
    </source>
</evidence>
<evidence type="ECO:0000256" key="6">
    <source>
        <dbReference type="ARBA" id="ARBA00023136"/>
    </source>
</evidence>
<organism evidence="9 10">
    <name type="scientific">Cereibacter changlensis</name>
    <dbReference type="NCBI Taxonomy" id="402884"/>
    <lineage>
        <taxon>Bacteria</taxon>
        <taxon>Pseudomonadati</taxon>
        <taxon>Pseudomonadota</taxon>
        <taxon>Alphaproteobacteria</taxon>
        <taxon>Rhodobacterales</taxon>
        <taxon>Paracoccaceae</taxon>
        <taxon>Cereibacter</taxon>
    </lineage>
</organism>
<dbReference type="Pfam" id="PF12911">
    <property type="entry name" value="OppC_N"/>
    <property type="match status" value="1"/>
</dbReference>
<dbReference type="GO" id="GO:0005886">
    <property type="term" value="C:plasma membrane"/>
    <property type="evidence" value="ECO:0007669"/>
    <property type="project" value="UniProtKB-SubCell"/>
</dbReference>
<evidence type="ECO:0000259" key="8">
    <source>
        <dbReference type="PROSITE" id="PS50928"/>
    </source>
</evidence>
<keyword evidence="4 7" id="KW-0812">Transmembrane</keyword>
<dbReference type="PANTHER" id="PTHR43386:SF26">
    <property type="entry name" value="ABC TRANSPORTER PERMEASE PROTEIN"/>
    <property type="match status" value="1"/>
</dbReference>
<name>A0A4U0Z0L5_9RHOB</name>
<evidence type="ECO:0000256" key="5">
    <source>
        <dbReference type="ARBA" id="ARBA00022989"/>
    </source>
</evidence>
<dbReference type="PROSITE" id="PS50928">
    <property type="entry name" value="ABC_TM1"/>
    <property type="match status" value="1"/>
</dbReference>
<accession>A0A4U0Z0L5</accession>
<feature type="transmembrane region" description="Helical" evidence="7">
    <location>
        <begin position="229"/>
        <end position="247"/>
    </location>
</feature>